<comment type="caution">
    <text evidence="1">The sequence shown here is derived from an EMBL/GenBank/DDBJ whole genome shotgun (WGS) entry which is preliminary data.</text>
</comment>
<reference evidence="1" key="1">
    <citation type="journal article" date="2020" name="mSystems">
        <title>Genome- and Community-Level Interaction Insights into Carbon Utilization and Element Cycling Functions of Hydrothermarchaeota in Hydrothermal Sediment.</title>
        <authorList>
            <person name="Zhou Z."/>
            <person name="Liu Y."/>
            <person name="Xu W."/>
            <person name="Pan J."/>
            <person name="Luo Z.H."/>
            <person name="Li M."/>
        </authorList>
    </citation>
    <scope>NUCLEOTIDE SEQUENCE [LARGE SCALE GENOMIC DNA]</scope>
    <source>
        <strain evidence="1">SpSt-791</strain>
    </source>
</reference>
<name>A0A7V6CN28_UNCW3</name>
<evidence type="ECO:0000313" key="1">
    <source>
        <dbReference type="EMBL" id="HHR48603.1"/>
    </source>
</evidence>
<evidence type="ECO:0008006" key="2">
    <source>
        <dbReference type="Google" id="ProtNLM"/>
    </source>
</evidence>
<sequence length="507" mass="58583">MVKINCPFCILNCSLGIKKEKFKFAIEYENSLCAKGNAIPLLLASPKRLSTPFYLNNGEIKKVNWEEIIKEISFSLKKYPQEEIAVGLDSYLKEDEKKKIYGFFKSLGIENIFTSYLDSDLFFLFKANGTKIGNIEMIDKADFILLIGDVFGSFPLIAKKVLKRKYEDKKVYLCGIDVIKNRIFGFANQFLTAKIGTEPFVLFSIAEKAQLLKAREIKIAEVEKEISPLLSQIELLAEKLLNAQNGVVIMSLETARSFEPILYSLLAQVLCNKKTNLYFIGLKNSAYTLGNFPFGEILEKLSAGKIRMLINFGSSFSFLLPQISQQIKNCEKIYLTSFYRQCWESLNNTYLLPQSLNIEDGNNISPYSGSKMVSQILTKIAKELNWEIKEADYPQEKVYKEKDIISRFGDYLNFYKKELKEKIDKNLIIIGKKEPFYFLDLFEKDNYLYLNKKKEIKIDLPIKIKKELEDNIGVLELENLENRKYFPLVIDESEKFAIIKPLIWEND</sequence>
<dbReference type="CDD" id="cd00368">
    <property type="entry name" value="Molybdopterin-Binding"/>
    <property type="match status" value="1"/>
</dbReference>
<proteinExistence type="predicted"/>
<protein>
    <recommendedName>
        <fullName evidence="2">4Fe-4S Mo/W bis-MGD-type domain-containing protein</fullName>
    </recommendedName>
</protein>
<dbReference type="AlphaFoldDB" id="A0A7V6CN28"/>
<accession>A0A7V6CN28</accession>
<dbReference type="Gene3D" id="3.30.200.210">
    <property type="match status" value="1"/>
</dbReference>
<dbReference type="SUPFAM" id="SSF53706">
    <property type="entry name" value="Formate dehydrogenase/DMSO reductase, domains 1-3"/>
    <property type="match status" value="1"/>
</dbReference>
<gene>
    <name evidence="1" type="ORF">ENV79_03030</name>
</gene>
<dbReference type="EMBL" id="DTHS01000019">
    <property type="protein sequence ID" value="HHR48603.1"/>
    <property type="molecule type" value="Genomic_DNA"/>
</dbReference>
<organism evidence="1">
    <name type="scientific">candidate division WOR-3 bacterium</name>
    <dbReference type="NCBI Taxonomy" id="2052148"/>
    <lineage>
        <taxon>Bacteria</taxon>
        <taxon>Bacteria division WOR-3</taxon>
    </lineage>
</organism>